<dbReference type="PROSITE" id="PS50821">
    <property type="entry name" value="PAZ"/>
    <property type="match status" value="1"/>
</dbReference>
<comment type="caution">
    <text evidence="4">The sequence shown here is derived from an EMBL/GenBank/DDBJ whole genome shotgun (WGS) entry which is preliminary data.</text>
</comment>
<dbReference type="InterPro" id="IPR003165">
    <property type="entry name" value="Piwi"/>
</dbReference>
<dbReference type="InterPro" id="IPR032473">
    <property type="entry name" value="Argonaute_Mid_dom"/>
</dbReference>
<reference evidence="4" key="1">
    <citation type="submission" date="2021-06" db="EMBL/GenBank/DDBJ databases">
        <authorList>
            <person name="Kallberg Y."/>
            <person name="Tangrot J."/>
            <person name="Rosling A."/>
        </authorList>
    </citation>
    <scope>NUCLEOTIDE SEQUENCE</scope>
    <source>
        <strain evidence="4">UK204</strain>
    </source>
</reference>
<organism evidence="4 5">
    <name type="scientific">Funneliformis caledonium</name>
    <dbReference type="NCBI Taxonomy" id="1117310"/>
    <lineage>
        <taxon>Eukaryota</taxon>
        <taxon>Fungi</taxon>
        <taxon>Fungi incertae sedis</taxon>
        <taxon>Mucoromycota</taxon>
        <taxon>Glomeromycotina</taxon>
        <taxon>Glomeromycetes</taxon>
        <taxon>Glomerales</taxon>
        <taxon>Glomeraceae</taxon>
        <taxon>Funneliformis</taxon>
    </lineage>
</organism>
<feature type="region of interest" description="Disordered" evidence="1">
    <location>
        <begin position="1"/>
        <end position="28"/>
    </location>
</feature>
<dbReference type="Pfam" id="PF16487">
    <property type="entry name" value="ArgoMid"/>
    <property type="match status" value="1"/>
</dbReference>
<gene>
    <name evidence="4" type="ORF">FCALED_LOCUS12900</name>
</gene>
<dbReference type="AlphaFoldDB" id="A0A9N9HGX5"/>
<protein>
    <submittedName>
        <fullName evidence="4">7772_t:CDS:1</fullName>
    </submittedName>
</protein>
<dbReference type="Proteomes" id="UP000789570">
    <property type="component" value="Unassembled WGS sequence"/>
</dbReference>
<feature type="non-terminal residue" evidence="4">
    <location>
        <position position="1"/>
    </location>
</feature>
<dbReference type="Pfam" id="PF08699">
    <property type="entry name" value="ArgoL1"/>
    <property type="match status" value="1"/>
</dbReference>
<dbReference type="SMART" id="SM01163">
    <property type="entry name" value="DUF1785"/>
    <property type="match status" value="1"/>
</dbReference>
<evidence type="ECO:0000256" key="1">
    <source>
        <dbReference type="SAM" id="MobiDB-lite"/>
    </source>
</evidence>
<keyword evidence="5" id="KW-1185">Reference proteome</keyword>
<dbReference type="Gene3D" id="3.30.420.10">
    <property type="entry name" value="Ribonuclease H-like superfamily/Ribonuclease H"/>
    <property type="match status" value="1"/>
</dbReference>
<name>A0A9N9HGX5_9GLOM</name>
<dbReference type="PANTHER" id="PTHR22891">
    <property type="entry name" value="EUKARYOTIC TRANSLATION INITIATION FACTOR 2C"/>
    <property type="match status" value="1"/>
</dbReference>
<dbReference type="Pfam" id="PF02170">
    <property type="entry name" value="PAZ"/>
    <property type="match status" value="1"/>
</dbReference>
<dbReference type="Pfam" id="PF16486">
    <property type="entry name" value="ArgoN"/>
    <property type="match status" value="1"/>
</dbReference>
<dbReference type="InterPro" id="IPR003100">
    <property type="entry name" value="PAZ_dom"/>
</dbReference>
<dbReference type="InterPro" id="IPR032474">
    <property type="entry name" value="Argonaute_N"/>
</dbReference>
<dbReference type="Pfam" id="PF16488">
    <property type="entry name" value="ArgoL2"/>
    <property type="match status" value="1"/>
</dbReference>
<dbReference type="Gene3D" id="3.40.50.2300">
    <property type="match status" value="1"/>
</dbReference>
<dbReference type="Gene3D" id="2.170.260.10">
    <property type="entry name" value="paz domain"/>
    <property type="match status" value="1"/>
</dbReference>
<proteinExistence type="predicted"/>
<dbReference type="SUPFAM" id="SSF101690">
    <property type="entry name" value="PAZ domain"/>
    <property type="match status" value="1"/>
</dbReference>
<evidence type="ECO:0000313" key="4">
    <source>
        <dbReference type="EMBL" id="CAG8689851.1"/>
    </source>
</evidence>
<feature type="domain" description="PAZ" evidence="2">
    <location>
        <begin position="274"/>
        <end position="382"/>
    </location>
</feature>
<dbReference type="InterPro" id="IPR014811">
    <property type="entry name" value="ArgoL1"/>
</dbReference>
<evidence type="ECO:0000259" key="3">
    <source>
        <dbReference type="PROSITE" id="PS50822"/>
    </source>
</evidence>
<dbReference type="EMBL" id="CAJVPQ010006820">
    <property type="protein sequence ID" value="CAG8689851.1"/>
    <property type="molecule type" value="Genomic_DNA"/>
</dbReference>
<dbReference type="SMART" id="SM00950">
    <property type="entry name" value="Piwi"/>
    <property type="match status" value="1"/>
</dbReference>
<dbReference type="InterPro" id="IPR036397">
    <property type="entry name" value="RNaseH_sf"/>
</dbReference>
<dbReference type="OrthoDB" id="10252740at2759"/>
<evidence type="ECO:0000313" key="5">
    <source>
        <dbReference type="Proteomes" id="UP000789570"/>
    </source>
</evidence>
<dbReference type="PROSITE" id="PS50822">
    <property type="entry name" value="PIWI"/>
    <property type="match status" value="1"/>
</dbReference>
<dbReference type="InterPro" id="IPR032472">
    <property type="entry name" value="ArgoL2"/>
</dbReference>
<sequence>MAKNGRKEVDQRRGEEKKESQVRDEQQEALREKAIKNMARRPDYGKSGRSTHVLTNYFEIKKTANKSYLEKYEITMKLVIQQRPEGEANQRRRAPRQQKQLPVNVQRAVFQQLERQERNGWFKGVGVVFDGNTTLYSTDLLKLNNSDSGNTLVSLSDDQDSRGNPMEYKVEVQKLDKVDLDELKKCLEGTEMKWEYFDLAGIRGLNALIHHIPSMKYTQFGESTYLPSTRKPLGGGVELWMGWFESVRPGQDSYFVNVNTTYTVFYEPGILSNLITKYLNLQSGIIPDRFNQQENDRVTELIRGLQFKSIHRPQIETRFKIKRLCPKNAYDVIIDMPESSEKINIYTYFQRRYNITLRYLHLVELEGRRNDKVPIELCNVIEGQRFPVAKLTSAQRGTMIKHTALSPQENVKRINEGIQNVLQFGKDFKLNSFGMVVEEQMAVIPARVLRAPQISYHSSSRAGGTVKPREGGWNLKDRKFVRSGDTLRYWVVVAFIDQRRLTLSKAKQFVKELVITSRQQGLDIAEGNPRVNYIRPHGDAQTYQRMIEQEYENAETHFQNDLQLMLFILPDDDEKRYRAIKYTTDTILGVPSQCVQLEKVQKKSKQYCANVALKINLKLGGTNQSIEETEIPELSKGPVMLLGADVTHPTGGRAGPSSIPSICAVVGSLDRQGGRFISKLESQKTRQEKIENMGGMVKEILKDYRAKNNILPQGMIMYRDGVSESQFEMVLTHELEKIKGKRHHTRFYPQQVRDADSATRSVSIAPAAYYAHLAAKRARLHLEQQPRGEPEFVLKEVKESLAK</sequence>
<dbReference type="Pfam" id="PF02171">
    <property type="entry name" value="Piwi"/>
    <property type="match status" value="1"/>
</dbReference>
<feature type="domain" description="Piwi" evidence="3">
    <location>
        <begin position="564"/>
        <end position="739"/>
    </location>
</feature>
<accession>A0A9N9HGX5</accession>
<dbReference type="InterPro" id="IPR036085">
    <property type="entry name" value="PAZ_dom_sf"/>
</dbReference>
<dbReference type="CDD" id="cd02846">
    <property type="entry name" value="PAZ_argonaute_like"/>
    <property type="match status" value="1"/>
</dbReference>
<dbReference type="InterPro" id="IPR012337">
    <property type="entry name" value="RNaseH-like_sf"/>
</dbReference>
<dbReference type="SUPFAM" id="SSF53098">
    <property type="entry name" value="Ribonuclease H-like"/>
    <property type="match status" value="1"/>
</dbReference>
<evidence type="ECO:0000259" key="2">
    <source>
        <dbReference type="PROSITE" id="PS50821"/>
    </source>
</evidence>
<dbReference type="GO" id="GO:0003723">
    <property type="term" value="F:RNA binding"/>
    <property type="evidence" value="ECO:0007669"/>
    <property type="project" value="InterPro"/>
</dbReference>